<dbReference type="GO" id="GO:0005085">
    <property type="term" value="F:guanyl-nucleotide exchange factor activity"/>
    <property type="evidence" value="ECO:0007669"/>
    <property type="project" value="InterPro"/>
</dbReference>
<feature type="region of interest" description="Disordered" evidence="3">
    <location>
        <begin position="642"/>
        <end position="746"/>
    </location>
</feature>
<evidence type="ECO:0000256" key="1">
    <source>
        <dbReference type="ARBA" id="ARBA00023054"/>
    </source>
</evidence>
<dbReference type="SUPFAM" id="SSF144284">
    <property type="entry name" value="Sec2 N-terminal region"/>
    <property type="match status" value="1"/>
</dbReference>
<dbReference type="Pfam" id="PF06428">
    <property type="entry name" value="Sec2p"/>
    <property type="match status" value="1"/>
</dbReference>
<feature type="compositionally biased region" description="Polar residues" evidence="3">
    <location>
        <begin position="34"/>
        <end position="46"/>
    </location>
</feature>
<feature type="compositionally biased region" description="Low complexity" evidence="3">
    <location>
        <begin position="17"/>
        <end position="28"/>
    </location>
</feature>
<keyword evidence="1 2" id="KW-0175">Coiled coil</keyword>
<feature type="region of interest" description="Disordered" evidence="3">
    <location>
        <begin position="15"/>
        <end position="46"/>
    </location>
</feature>
<dbReference type="InterPro" id="IPR009449">
    <property type="entry name" value="Sec2_N"/>
</dbReference>
<evidence type="ECO:0000313" key="6">
    <source>
        <dbReference type="Proteomes" id="UP000799750"/>
    </source>
</evidence>
<keyword evidence="6" id="KW-1185">Reference proteome</keyword>
<dbReference type="PANTHER" id="PTHR14430:SF0">
    <property type="entry name" value="SEC2P DOMAIN-CONTAINING PROTEIN"/>
    <property type="match status" value="1"/>
</dbReference>
<feature type="compositionally biased region" description="Low complexity" evidence="3">
    <location>
        <begin position="675"/>
        <end position="691"/>
    </location>
</feature>
<evidence type="ECO:0000313" key="5">
    <source>
        <dbReference type="EMBL" id="KAF2488830.1"/>
    </source>
</evidence>
<dbReference type="GO" id="GO:0006887">
    <property type="term" value="P:exocytosis"/>
    <property type="evidence" value="ECO:0007669"/>
    <property type="project" value="TreeGrafter"/>
</dbReference>
<dbReference type="Gene3D" id="6.10.140.910">
    <property type="match status" value="1"/>
</dbReference>
<name>A0A6A6Q8X6_9PEZI</name>
<feature type="coiled-coil region" evidence="2">
    <location>
        <begin position="185"/>
        <end position="262"/>
    </location>
</feature>
<dbReference type="Proteomes" id="UP000799750">
    <property type="component" value="Unassembled WGS sequence"/>
</dbReference>
<feature type="region of interest" description="Disordered" evidence="3">
    <location>
        <begin position="364"/>
        <end position="389"/>
    </location>
</feature>
<accession>A0A6A6Q8X6</accession>
<organism evidence="5 6">
    <name type="scientific">Lophium mytilinum</name>
    <dbReference type="NCBI Taxonomy" id="390894"/>
    <lineage>
        <taxon>Eukaryota</taxon>
        <taxon>Fungi</taxon>
        <taxon>Dikarya</taxon>
        <taxon>Ascomycota</taxon>
        <taxon>Pezizomycotina</taxon>
        <taxon>Dothideomycetes</taxon>
        <taxon>Pleosporomycetidae</taxon>
        <taxon>Mytilinidiales</taxon>
        <taxon>Mytilinidiaceae</taxon>
        <taxon>Lophium</taxon>
    </lineage>
</organism>
<evidence type="ECO:0000256" key="2">
    <source>
        <dbReference type="SAM" id="Coils"/>
    </source>
</evidence>
<feature type="coiled-coil region" evidence="2">
    <location>
        <begin position="121"/>
        <end position="155"/>
    </location>
</feature>
<dbReference type="PANTHER" id="PTHR14430">
    <property type="entry name" value="RABIN3-RELATED"/>
    <property type="match status" value="1"/>
</dbReference>
<reference evidence="5" key="1">
    <citation type="journal article" date="2020" name="Stud. Mycol.">
        <title>101 Dothideomycetes genomes: a test case for predicting lifestyles and emergence of pathogens.</title>
        <authorList>
            <person name="Haridas S."/>
            <person name="Albert R."/>
            <person name="Binder M."/>
            <person name="Bloem J."/>
            <person name="Labutti K."/>
            <person name="Salamov A."/>
            <person name="Andreopoulos B."/>
            <person name="Baker S."/>
            <person name="Barry K."/>
            <person name="Bills G."/>
            <person name="Bluhm B."/>
            <person name="Cannon C."/>
            <person name="Castanera R."/>
            <person name="Culley D."/>
            <person name="Daum C."/>
            <person name="Ezra D."/>
            <person name="Gonzalez J."/>
            <person name="Henrissat B."/>
            <person name="Kuo A."/>
            <person name="Liang C."/>
            <person name="Lipzen A."/>
            <person name="Lutzoni F."/>
            <person name="Magnuson J."/>
            <person name="Mondo S."/>
            <person name="Nolan M."/>
            <person name="Ohm R."/>
            <person name="Pangilinan J."/>
            <person name="Park H.-J."/>
            <person name="Ramirez L."/>
            <person name="Alfaro M."/>
            <person name="Sun H."/>
            <person name="Tritt A."/>
            <person name="Yoshinaga Y."/>
            <person name="Zwiers L.-H."/>
            <person name="Turgeon B."/>
            <person name="Goodwin S."/>
            <person name="Spatafora J."/>
            <person name="Crous P."/>
            <person name="Grigoriev I."/>
        </authorList>
    </citation>
    <scope>NUCLEOTIDE SEQUENCE</scope>
    <source>
        <strain evidence="5">CBS 269.34</strain>
    </source>
</reference>
<dbReference type="InterPro" id="IPR040351">
    <property type="entry name" value="RAB3IL/RAB3IP/Sec2"/>
</dbReference>
<proteinExistence type="predicted"/>
<feature type="compositionally biased region" description="Basic and acidic residues" evidence="3">
    <location>
        <begin position="642"/>
        <end position="653"/>
    </location>
</feature>
<evidence type="ECO:0000259" key="4">
    <source>
        <dbReference type="Pfam" id="PF06428"/>
    </source>
</evidence>
<feature type="compositionally biased region" description="Low complexity" evidence="3">
    <location>
        <begin position="717"/>
        <end position="731"/>
    </location>
</feature>
<dbReference type="Pfam" id="PF25555">
    <property type="entry name" value="RAB3A-like_C"/>
    <property type="match status" value="1"/>
</dbReference>
<protein>
    <recommendedName>
        <fullName evidence="4">GDP/GTP exchange factor Sec2 N-terminal domain-containing protein</fullName>
    </recommendedName>
</protein>
<dbReference type="GO" id="GO:0070319">
    <property type="term" value="C:Golgi to plasma membrane transport vesicle"/>
    <property type="evidence" value="ECO:0007669"/>
    <property type="project" value="TreeGrafter"/>
</dbReference>
<dbReference type="OrthoDB" id="1748564at2759"/>
<dbReference type="CDD" id="cd21044">
    <property type="entry name" value="Rab11BD_RAB3IP_like"/>
    <property type="match status" value="1"/>
</dbReference>
<dbReference type="GO" id="GO:0051286">
    <property type="term" value="C:cell tip"/>
    <property type="evidence" value="ECO:0007669"/>
    <property type="project" value="TreeGrafter"/>
</dbReference>
<feature type="domain" description="GDP/GTP exchange factor Sec2 N-terminal" evidence="4">
    <location>
        <begin position="121"/>
        <end position="260"/>
    </location>
</feature>
<sequence>MAEYFSGHWGVSNGLTSSSRQAQLRSLSPVPKQNGPNKLTKSTSTPNIARMAATVASPSPLTSVFHPESEVLNTIPDPRTPSPIIAVSRSGSTDSRASQHPDLSNEVAALSTKLINSINTQTRLDDSLQECRHELENARQRLKVLEASDKDHNEAIEKGLLVSRGDYDKMEARLRKEAADERQMKAAVDKEKRRIESELEQLTTALFTEANEMVADARKKTEDAEKRNESLKQQISDTEVLLRSHQEQLQDLKAVMQQMSSEGETETNTHISTAPSTPGLAPQDKMNRIFEAANLTPNTPGSDDIPPDHPLRFSHLIHPVLRSDTVSYREFQEMLRTARASAPSSRAASGNYGGLNVMGLGSLTQNGSTTSLPSANNSPSLGSTGSPRDSLISTPLKDAKFYKRAVAEDIEPTLRLDVAPGISWLARRTVLTSMTVGSLVVEPHPPIPKFRGPVFPCSLCGENRKGDEYVRKFRFRTSEADDAQRYPLCDYCLTRVRTSCDYIGFLRMVQNGHWRAETEEEKKAAWEESVRLRERMFWSRLGGGVVPSFIPLRDSPRSPHFAHGRGIAGRKSDSSEMVRELGADETVDVRDVTGGGLKPSPKELDPFTGVEKGKRVSIGKTVLEATEDKKLDTEEEKRIEKEAEAQLHNEVRRSLQRMELGEVQSQETTHDEKSTPPVEVIEPTPPVETIEPPLPMETIEPKLPVETTDPEPKTTQTVATSTSLSRSTSPSKKGDRLSITIPGAFE</sequence>
<dbReference type="EMBL" id="MU004200">
    <property type="protein sequence ID" value="KAF2488830.1"/>
    <property type="molecule type" value="Genomic_DNA"/>
</dbReference>
<dbReference type="AlphaFoldDB" id="A0A6A6Q8X6"/>
<gene>
    <name evidence="5" type="ORF">BU16DRAFT_531883</name>
</gene>
<evidence type="ECO:0000256" key="3">
    <source>
        <dbReference type="SAM" id="MobiDB-lite"/>
    </source>
</evidence>